<evidence type="ECO:0000256" key="7">
    <source>
        <dbReference type="ARBA" id="ARBA00022786"/>
    </source>
</evidence>
<dbReference type="Gene3D" id="3.30.40.10">
    <property type="entry name" value="Zinc/RING finger domain, C3HC4 (zinc finger)"/>
    <property type="match status" value="1"/>
</dbReference>
<keyword evidence="8" id="KW-0862">Zinc</keyword>
<evidence type="ECO:0000259" key="13">
    <source>
        <dbReference type="PROSITE" id="PS50089"/>
    </source>
</evidence>
<sequence>MVQGQVNSEILDGMEDFTFESRIPEDSFGTGDCAICLNAFEHGQRLLVIPSCRHVYHTDCIRPVMLRRSTCPMCRRQISLEDPAGRNENESDSVV</sequence>
<evidence type="ECO:0000256" key="12">
    <source>
        <dbReference type="PROSITE-ProRule" id="PRU00175"/>
    </source>
</evidence>
<keyword evidence="6 12" id="KW-0863">Zinc-finger</keyword>
<dbReference type="InterPro" id="IPR001841">
    <property type="entry name" value="Znf_RING"/>
</dbReference>
<evidence type="ECO:0000256" key="9">
    <source>
        <dbReference type="ARBA" id="ARBA00022989"/>
    </source>
</evidence>
<comment type="similarity">
    <text evidence="11">Belongs to the RING-type zinc finger family. ATL subfamily.</text>
</comment>
<dbReference type="SUPFAM" id="SSF57850">
    <property type="entry name" value="RING/U-box"/>
    <property type="match status" value="1"/>
</dbReference>
<evidence type="ECO:0000256" key="10">
    <source>
        <dbReference type="ARBA" id="ARBA00023136"/>
    </source>
</evidence>
<evidence type="ECO:0000256" key="11">
    <source>
        <dbReference type="ARBA" id="ARBA00024209"/>
    </source>
</evidence>
<feature type="domain" description="RING-type" evidence="13">
    <location>
        <begin position="33"/>
        <end position="75"/>
    </location>
</feature>
<dbReference type="PANTHER" id="PTHR45768:SF18">
    <property type="entry name" value="RING-H2 FINGER PROTEIN ATL47-RELATED"/>
    <property type="match status" value="1"/>
</dbReference>
<evidence type="ECO:0000256" key="8">
    <source>
        <dbReference type="ARBA" id="ARBA00022833"/>
    </source>
</evidence>
<proteinExistence type="inferred from homology"/>
<dbReference type="Pfam" id="PF13639">
    <property type="entry name" value="zf-RING_2"/>
    <property type="match status" value="1"/>
</dbReference>
<dbReference type="GO" id="GO:0016020">
    <property type="term" value="C:membrane"/>
    <property type="evidence" value="ECO:0007669"/>
    <property type="project" value="UniProtKB-SubCell"/>
</dbReference>
<dbReference type="PROSITE" id="PS50089">
    <property type="entry name" value="ZF_RING_2"/>
    <property type="match status" value="1"/>
</dbReference>
<comment type="pathway">
    <text evidence="2">Protein modification; protein ubiquitination.</text>
</comment>
<reference evidence="14 15" key="1">
    <citation type="submission" date="2017-09" db="EMBL/GenBank/DDBJ databases">
        <title>WGS assembly of Aquilegia coerulea Goldsmith.</title>
        <authorList>
            <person name="Hodges S."/>
            <person name="Kramer E."/>
            <person name="Nordborg M."/>
            <person name="Tomkins J."/>
            <person name="Borevitz J."/>
            <person name="Derieg N."/>
            <person name="Yan J."/>
            <person name="Mihaltcheva S."/>
            <person name="Hayes R.D."/>
            <person name="Rokhsar D."/>
        </authorList>
    </citation>
    <scope>NUCLEOTIDE SEQUENCE [LARGE SCALE GENOMIC DNA]</scope>
    <source>
        <strain evidence="15">cv. Goldsmith</strain>
    </source>
</reference>
<keyword evidence="4" id="KW-0812">Transmembrane</keyword>
<dbReference type="GO" id="GO:0008270">
    <property type="term" value="F:zinc ion binding"/>
    <property type="evidence" value="ECO:0007669"/>
    <property type="project" value="UniProtKB-KW"/>
</dbReference>
<keyword evidence="5" id="KW-0479">Metal-binding</keyword>
<comment type="subcellular location">
    <subcellularLocation>
        <location evidence="1">Membrane</location>
        <topology evidence="1">Single-pass membrane protein</topology>
    </subcellularLocation>
</comment>
<gene>
    <name evidence="14" type="ORF">AQUCO_00500488v1</name>
</gene>
<dbReference type="AlphaFoldDB" id="A0A2G5ES70"/>
<dbReference type="GO" id="GO:0016740">
    <property type="term" value="F:transferase activity"/>
    <property type="evidence" value="ECO:0007669"/>
    <property type="project" value="UniProtKB-KW"/>
</dbReference>
<dbReference type="Proteomes" id="UP000230069">
    <property type="component" value="Unassembled WGS sequence"/>
</dbReference>
<evidence type="ECO:0000256" key="4">
    <source>
        <dbReference type="ARBA" id="ARBA00022692"/>
    </source>
</evidence>
<keyword evidence="9" id="KW-1133">Transmembrane helix</keyword>
<protein>
    <recommendedName>
        <fullName evidence="13">RING-type domain-containing protein</fullName>
    </recommendedName>
</protein>
<dbReference type="InParanoid" id="A0A2G5ES70"/>
<organism evidence="14 15">
    <name type="scientific">Aquilegia coerulea</name>
    <name type="common">Rocky mountain columbine</name>
    <dbReference type="NCBI Taxonomy" id="218851"/>
    <lineage>
        <taxon>Eukaryota</taxon>
        <taxon>Viridiplantae</taxon>
        <taxon>Streptophyta</taxon>
        <taxon>Embryophyta</taxon>
        <taxon>Tracheophyta</taxon>
        <taxon>Spermatophyta</taxon>
        <taxon>Magnoliopsida</taxon>
        <taxon>Ranunculales</taxon>
        <taxon>Ranunculaceae</taxon>
        <taxon>Thalictroideae</taxon>
        <taxon>Aquilegia</taxon>
    </lineage>
</organism>
<dbReference type="EMBL" id="KZ305022">
    <property type="protein sequence ID" value="PIA58584.1"/>
    <property type="molecule type" value="Genomic_DNA"/>
</dbReference>
<name>A0A2G5ES70_AQUCA</name>
<keyword evidence="15" id="KW-1185">Reference proteome</keyword>
<evidence type="ECO:0000256" key="6">
    <source>
        <dbReference type="ARBA" id="ARBA00022771"/>
    </source>
</evidence>
<evidence type="ECO:0000256" key="5">
    <source>
        <dbReference type="ARBA" id="ARBA00022723"/>
    </source>
</evidence>
<evidence type="ECO:0000313" key="14">
    <source>
        <dbReference type="EMBL" id="PIA58584.1"/>
    </source>
</evidence>
<evidence type="ECO:0000256" key="2">
    <source>
        <dbReference type="ARBA" id="ARBA00004906"/>
    </source>
</evidence>
<evidence type="ECO:0000256" key="3">
    <source>
        <dbReference type="ARBA" id="ARBA00022679"/>
    </source>
</evidence>
<evidence type="ECO:0000256" key="1">
    <source>
        <dbReference type="ARBA" id="ARBA00004167"/>
    </source>
</evidence>
<dbReference type="PANTHER" id="PTHR45768">
    <property type="entry name" value="E3 UBIQUITIN-PROTEIN LIGASE RNF13-LIKE"/>
    <property type="match status" value="1"/>
</dbReference>
<keyword evidence="7" id="KW-0833">Ubl conjugation pathway</keyword>
<dbReference type="InterPro" id="IPR013083">
    <property type="entry name" value="Znf_RING/FYVE/PHD"/>
</dbReference>
<dbReference type="STRING" id="218851.A0A2G5ES70"/>
<dbReference type="SMART" id="SM00184">
    <property type="entry name" value="RING"/>
    <property type="match status" value="1"/>
</dbReference>
<keyword evidence="10" id="KW-0472">Membrane</keyword>
<evidence type="ECO:0000313" key="15">
    <source>
        <dbReference type="Proteomes" id="UP000230069"/>
    </source>
</evidence>
<dbReference type="OrthoDB" id="8062037at2759"/>
<accession>A0A2G5ES70</accession>
<keyword evidence="3" id="KW-0808">Transferase</keyword>